<accession>A0ABP0XH03</accession>
<gene>
    <name evidence="5" type="ORF">CSSPJE1EN1_LOCUS23400</name>
</gene>
<dbReference type="EMBL" id="OZ020103">
    <property type="protein sequence ID" value="CAK9277922.1"/>
    <property type="molecule type" value="Genomic_DNA"/>
</dbReference>
<protein>
    <recommendedName>
        <fullName evidence="7">Pumilio homolog 23</fullName>
    </recommendedName>
</protein>
<dbReference type="PANTHER" id="PTHR13102:SF0">
    <property type="entry name" value="NUCLEOLAR PROTEIN 9"/>
    <property type="match status" value="1"/>
</dbReference>
<dbReference type="InterPro" id="IPR040000">
    <property type="entry name" value="NOP9"/>
</dbReference>
<feature type="compositionally biased region" description="Basic and acidic residues" evidence="4">
    <location>
        <begin position="43"/>
        <end position="68"/>
    </location>
</feature>
<dbReference type="SMART" id="SM00025">
    <property type="entry name" value="Pumilio"/>
    <property type="match status" value="3"/>
</dbReference>
<dbReference type="Gene3D" id="1.25.10.10">
    <property type="entry name" value="Leucine-rich Repeat Variant"/>
    <property type="match status" value="2"/>
</dbReference>
<dbReference type="InterPro" id="IPR001313">
    <property type="entry name" value="Pumilio_RNA-bd_rpt"/>
</dbReference>
<evidence type="ECO:0000256" key="1">
    <source>
        <dbReference type="ARBA" id="ARBA00022737"/>
    </source>
</evidence>
<proteinExistence type="predicted"/>
<reference evidence="5" key="1">
    <citation type="submission" date="2024-02" db="EMBL/GenBank/DDBJ databases">
        <authorList>
            <consortium name="ELIXIR-Norway"/>
            <consortium name="Elixir Norway"/>
        </authorList>
    </citation>
    <scope>NUCLEOTIDE SEQUENCE</scope>
</reference>
<feature type="compositionally biased region" description="Basic and acidic residues" evidence="4">
    <location>
        <begin position="1"/>
        <end position="14"/>
    </location>
</feature>
<dbReference type="Proteomes" id="UP001497444">
    <property type="component" value="Chromosome 8"/>
</dbReference>
<keyword evidence="1" id="KW-0677">Repeat</keyword>
<feature type="region of interest" description="Disordered" evidence="4">
    <location>
        <begin position="725"/>
        <end position="760"/>
    </location>
</feature>
<evidence type="ECO:0000313" key="6">
    <source>
        <dbReference type="Proteomes" id="UP001497444"/>
    </source>
</evidence>
<feature type="compositionally biased region" description="Low complexity" evidence="4">
    <location>
        <begin position="687"/>
        <end position="699"/>
    </location>
</feature>
<sequence length="777" mass="85062">MASRLSTRDGDERGLLQGISSTRGGRRGGRRDDRGRGRGRGGRRGDGRNGGDGRKRRAYEGDGGRDEEFANFFRPSNGDGSVRGQVDPETQQYFSEISRLVGEGGSVEDPEERAAICASALEEAKGKELELSCNSSCGRVLETLLLNSEISLVVSFLERCTHVFASMSMDPGGSHVVEAALKSVAASLRENGDGNGADWYPTLERALSRICEAMGEGRNGYFVISSRYGSHVLRQLLSLFSGVSLESSSKSGSSKKGAASLALRLGTKSRTSEQSWGHSFPNQLKILMETLLEGCQQNMEELRASSAAGPVLQAMLRAVEGNSFTVTQAIARMLECAQEEDPEKGVVLEKASVKKTVEMVQDSNSSHLMEVMLQVAPDALYMELFERFFQHQLLQLAVHPSANFVIQALIAAARNVDQVTMMLEELENSFAELLAECKGGVVAALLAACLRFHTRQREASRGLLRAINPDTPSPNCIVPRMFFLESLAGTGKFSQEWKPPFGSRLSVLGSAMLQIIFSYPQECCQQFCASMAALDSGDVLHTVRDPGGSRAIEAFLSSRAVPLKHKHRLIAKLKGHFAELGVEPICSYVVEKSFSVGDMKLKEMIAAELTLAESELSKTRNGPFLLKRCNIPSYAKGADQWRKQESSKQGTRELFAEIFQATHEVPFDIKAVRAQPTEVEGKKRKSSSSTKSSEPTASKVSTLNLDDTMAQLGFDLSKFQKSNKKTKVAQTPGNRDLTFGTEHRGLTTSSMVEDQRTKSDDIDMLFMRKSKVQKKRG</sequence>
<name>A0ABP0XH03_9BRYO</name>
<evidence type="ECO:0000256" key="4">
    <source>
        <dbReference type="SAM" id="MobiDB-lite"/>
    </source>
</evidence>
<dbReference type="InterPro" id="IPR016024">
    <property type="entry name" value="ARM-type_fold"/>
</dbReference>
<organism evidence="5 6">
    <name type="scientific">Sphagnum jensenii</name>
    <dbReference type="NCBI Taxonomy" id="128206"/>
    <lineage>
        <taxon>Eukaryota</taxon>
        <taxon>Viridiplantae</taxon>
        <taxon>Streptophyta</taxon>
        <taxon>Embryophyta</taxon>
        <taxon>Bryophyta</taxon>
        <taxon>Sphagnophytina</taxon>
        <taxon>Sphagnopsida</taxon>
        <taxon>Sphagnales</taxon>
        <taxon>Sphagnaceae</taxon>
        <taxon>Sphagnum</taxon>
    </lineage>
</organism>
<keyword evidence="2" id="KW-0810">Translation regulation</keyword>
<dbReference type="InterPro" id="IPR011989">
    <property type="entry name" value="ARM-like"/>
</dbReference>
<feature type="coiled-coil region" evidence="3">
    <location>
        <begin position="409"/>
        <end position="436"/>
    </location>
</feature>
<evidence type="ECO:0000256" key="3">
    <source>
        <dbReference type="SAM" id="Coils"/>
    </source>
</evidence>
<evidence type="ECO:0008006" key="7">
    <source>
        <dbReference type="Google" id="ProtNLM"/>
    </source>
</evidence>
<feature type="region of interest" description="Disordered" evidence="4">
    <location>
        <begin position="1"/>
        <end position="84"/>
    </location>
</feature>
<evidence type="ECO:0000256" key="2">
    <source>
        <dbReference type="ARBA" id="ARBA00022845"/>
    </source>
</evidence>
<feature type="region of interest" description="Disordered" evidence="4">
    <location>
        <begin position="673"/>
        <end position="702"/>
    </location>
</feature>
<keyword evidence="6" id="KW-1185">Reference proteome</keyword>
<dbReference type="Pfam" id="PF22493">
    <property type="entry name" value="PUF_NOP9"/>
    <property type="match status" value="1"/>
</dbReference>
<dbReference type="SUPFAM" id="SSF48371">
    <property type="entry name" value="ARM repeat"/>
    <property type="match status" value="2"/>
</dbReference>
<dbReference type="PANTHER" id="PTHR13102">
    <property type="entry name" value="NUCLEOLAR PROTEIN 9"/>
    <property type="match status" value="1"/>
</dbReference>
<keyword evidence="3" id="KW-0175">Coiled coil</keyword>
<evidence type="ECO:0000313" key="5">
    <source>
        <dbReference type="EMBL" id="CAK9277922.1"/>
    </source>
</evidence>